<dbReference type="PANTHER" id="PTHR48102">
    <property type="entry name" value="ATP-DEPENDENT CLP PROTEASE ATP-BINDING SUBUNIT CLPX-LIKE, MITOCHONDRIAL-RELATED"/>
    <property type="match status" value="1"/>
</dbReference>
<dbReference type="InterPro" id="IPR003959">
    <property type="entry name" value="ATPase_AAA_core"/>
</dbReference>
<keyword evidence="2 6" id="KW-0963">Cytoplasm</keyword>
<comment type="subcellular location">
    <subcellularLocation>
        <location evidence="6">Cytoplasm</location>
    </subcellularLocation>
</comment>
<evidence type="ECO:0000313" key="9">
    <source>
        <dbReference type="EMBL" id="ASJ21085.1"/>
    </source>
</evidence>
<evidence type="ECO:0000256" key="1">
    <source>
        <dbReference type="ARBA" id="ARBA00009771"/>
    </source>
</evidence>
<dbReference type="PANTHER" id="PTHR48102:SF3">
    <property type="entry name" value="ATP-DEPENDENT PROTEASE ATPASE SUBUNIT HSLU"/>
    <property type="match status" value="1"/>
</dbReference>
<evidence type="ECO:0000313" key="10">
    <source>
        <dbReference type="Proteomes" id="UP000264880"/>
    </source>
</evidence>
<dbReference type="NCBIfam" id="NF003544">
    <property type="entry name" value="PRK05201.1"/>
    <property type="match status" value="1"/>
</dbReference>
<keyword evidence="4 6" id="KW-0067">ATP-binding</keyword>
<dbReference type="SMART" id="SM01086">
    <property type="entry name" value="ClpB_D2-small"/>
    <property type="match status" value="1"/>
</dbReference>
<dbReference type="InterPro" id="IPR011704">
    <property type="entry name" value="ATPase_dyneun-rel_AAA"/>
</dbReference>
<evidence type="ECO:0000256" key="3">
    <source>
        <dbReference type="ARBA" id="ARBA00022741"/>
    </source>
</evidence>
<evidence type="ECO:0000256" key="4">
    <source>
        <dbReference type="ARBA" id="ARBA00022840"/>
    </source>
</evidence>
<feature type="binding site" evidence="6">
    <location>
        <position position="266"/>
    </location>
    <ligand>
        <name>ATP</name>
        <dbReference type="ChEBI" id="CHEBI:30616"/>
    </ligand>
</feature>
<dbReference type="GO" id="GO:0016887">
    <property type="term" value="F:ATP hydrolysis activity"/>
    <property type="evidence" value="ECO:0007669"/>
    <property type="project" value="InterPro"/>
</dbReference>
<dbReference type="InterPro" id="IPR019489">
    <property type="entry name" value="Clp_ATPase_C"/>
</dbReference>
<dbReference type="Pfam" id="PF07728">
    <property type="entry name" value="AAA_5"/>
    <property type="match status" value="1"/>
</dbReference>
<feature type="domain" description="AAA+ ATPase" evidence="7">
    <location>
        <begin position="56"/>
        <end position="342"/>
    </location>
</feature>
<dbReference type="EMBL" id="CP019914">
    <property type="protein sequence ID" value="ASJ21085.1"/>
    <property type="molecule type" value="Genomic_DNA"/>
</dbReference>
<dbReference type="FunFam" id="3.40.50.300:FF:000220">
    <property type="entry name" value="ATP-dependent protease ATPase subunit HslU"/>
    <property type="match status" value="1"/>
</dbReference>
<dbReference type="InterPro" id="IPR050052">
    <property type="entry name" value="ATP-dep_Clp_protease_ClpX"/>
</dbReference>
<name>A0AAC9TS71_9SPIR</name>
<keyword evidence="9" id="KW-0378">Hydrolase</keyword>
<dbReference type="InterPro" id="IPR004491">
    <property type="entry name" value="HslU"/>
</dbReference>
<dbReference type="HAMAP" id="MF_00249">
    <property type="entry name" value="HslU"/>
    <property type="match status" value="1"/>
</dbReference>
<dbReference type="GO" id="GO:0043335">
    <property type="term" value="P:protein unfolding"/>
    <property type="evidence" value="ECO:0007669"/>
    <property type="project" value="UniProtKB-UniRule"/>
</dbReference>
<dbReference type="Gene3D" id="1.10.8.60">
    <property type="match status" value="1"/>
</dbReference>
<dbReference type="NCBIfam" id="TIGR00390">
    <property type="entry name" value="hslU"/>
    <property type="match status" value="1"/>
</dbReference>
<sequence>MSFDAKLESELTPRKIVDALDQYIIGQTEAKRSVAIALRNRYRRRHLPEDLKDEVAPKNIILIGPTGVGKTEIARRLAKLVNAPFIKVEATKYTEVGYVGRDVESMVRDLVNVAIFDLKTAMMKEVEKEATEIALDKLAKLLLPSVKKENDEKISEEEAEKKKNAREQIKKRIANGDFDESYVEIKISSGNNRMFGIIPGMGFEESDMIQSMVGSIMPSNKKHKRLRVKEAKKYLINEASESLIDMDKITSDALNLTENMGIIFLDEIDKIASGNKTDSADVARHGVQRDLLPIVEGTTVNTRYGPVKTDHILFIAAGAFHINKPSDLIPELQGRFPIRVELKALSKDDFKDILVNPKNAITKQYQELLKTEGVTIEFEEEALSAIADIAYNINTNVENIGARRLYTIMEKVFEEISFSADEHKGEFIKINADNIKDAMKDIEDNRDISRYIL</sequence>
<evidence type="ECO:0000256" key="6">
    <source>
        <dbReference type="HAMAP-Rule" id="MF_00249"/>
    </source>
</evidence>
<dbReference type="SMART" id="SM00382">
    <property type="entry name" value="AAA"/>
    <property type="match status" value="1"/>
</dbReference>
<reference evidence="9 10" key="1">
    <citation type="submission" date="2017-02" db="EMBL/GenBank/DDBJ databases">
        <title>Complete genome sequence of Brachyspira hampsonii genomovar I strain NSH-16 (ATCC BAA-2463).</title>
        <authorList>
            <person name="Mirajkar N.S."/>
            <person name="Gebhart C.J."/>
        </authorList>
    </citation>
    <scope>NUCLEOTIDE SEQUENCE [LARGE SCALE GENOMIC DNA]</scope>
    <source>
        <strain evidence="9 10">NSH-16</strain>
    </source>
</reference>
<keyword evidence="3 6" id="KW-0547">Nucleotide-binding</keyword>
<feature type="domain" description="Clp ATPase C-terminal" evidence="8">
    <location>
        <begin position="345"/>
        <end position="439"/>
    </location>
</feature>
<protein>
    <recommendedName>
        <fullName evidence="6">ATP-dependent protease ATPase subunit HslU</fullName>
    </recommendedName>
    <alternativeName>
        <fullName evidence="6">Unfoldase HslU</fullName>
    </alternativeName>
</protein>
<evidence type="ECO:0000256" key="2">
    <source>
        <dbReference type="ARBA" id="ARBA00022490"/>
    </source>
</evidence>
<dbReference type="AlphaFoldDB" id="A0AAC9TS71"/>
<accession>A0AAC9TS71</accession>
<dbReference type="KEGG" id="bhp:BHAMNSH16_05255"/>
<feature type="binding site" evidence="6">
    <location>
        <position position="331"/>
    </location>
    <ligand>
        <name>ATP</name>
        <dbReference type="ChEBI" id="CHEBI:30616"/>
    </ligand>
</feature>
<dbReference type="RefSeq" id="WP_008728206.1">
    <property type="nucleotide sequence ID" value="NZ_CP019914.1"/>
</dbReference>
<dbReference type="GO" id="GO:0036402">
    <property type="term" value="F:proteasome-activating activity"/>
    <property type="evidence" value="ECO:0007669"/>
    <property type="project" value="UniProtKB-UniRule"/>
</dbReference>
<feature type="binding site" evidence="6">
    <location>
        <position position="403"/>
    </location>
    <ligand>
        <name>ATP</name>
        <dbReference type="ChEBI" id="CHEBI:30616"/>
    </ligand>
</feature>
<dbReference type="InterPro" id="IPR027417">
    <property type="entry name" value="P-loop_NTPase"/>
</dbReference>
<keyword evidence="9" id="KW-0645">Protease</keyword>
<dbReference type="Pfam" id="PF07724">
    <property type="entry name" value="AAA_2"/>
    <property type="match status" value="1"/>
</dbReference>
<dbReference type="SUPFAM" id="SSF52540">
    <property type="entry name" value="P-loop containing nucleoside triphosphate hydrolases"/>
    <property type="match status" value="1"/>
</dbReference>
<dbReference type="GO" id="GO:0008233">
    <property type="term" value="F:peptidase activity"/>
    <property type="evidence" value="ECO:0007669"/>
    <property type="project" value="UniProtKB-KW"/>
</dbReference>
<comment type="similarity">
    <text evidence="1 6">Belongs to the ClpX chaperone family. HslU subfamily.</text>
</comment>
<dbReference type="GO" id="GO:0009376">
    <property type="term" value="C:HslUV protease complex"/>
    <property type="evidence" value="ECO:0007669"/>
    <property type="project" value="UniProtKB-UniRule"/>
</dbReference>
<feature type="binding site" evidence="6">
    <location>
        <begin position="67"/>
        <end position="72"/>
    </location>
    <ligand>
        <name>ATP</name>
        <dbReference type="ChEBI" id="CHEBI:30616"/>
    </ligand>
</feature>
<feature type="binding site" evidence="6">
    <location>
        <position position="25"/>
    </location>
    <ligand>
        <name>ATP</name>
        <dbReference type="ChEBI" id="CHEBI:30616"/>
    </ligand>
</feature>
<comment type="subunit">
    <text evidence="6">A double ring-shaped homohexamer of HslV is capped on each side by a ring-shaped HslU homohexamer. The assembly of the HslU/HslV complex is dependent on binding of ATP.</text>
</comment>
<proteinExistence type="inferred from homology"/>
<keyword evidence="10" id="KW-1185">Reference proteome</keyword>
<dbReference type="Proteomes" id="UP000264880">
    <property type="component" value="Chromosome"/>
</dbReference>
<organism evidence="9 10">
    <name type="scientific">Brachyspira hampsonii</name>
    <dbReference type="NCBI Taxonomy" id="1287055"/>
    <lineage>
        <taxon>Bacteria</taxon>
        <taxon>Pseudomonadati</taxon>
        <taxon>Spirochaetota</taxon>
        <taxon>Spirochaetia</taxon>
        <taxon>Brachyspirales</taxon>
        <taxon>Brachyspiraceae</taxon>
        <taxon>Brachyspira</taxon>
    </lineage>
</organism>
<keyword evidence="5 6" id="KW-0143">Chaperone</keyword>
<gene>
    <name evidence="6" type="primary">hslU</name>
    <name evidence="9" type="ORF">BHAMNSH16_05255</name>
</gene>
<dbReference type="CDD" id="cd19498">
    <property type="entry name" value="RecA-like_HslU"/>
    <property type="match status" value="1"/>
</dbReference>
<dbReference type="InterPro" id="IPR003593">
    <property type="entry name" value="AAA+_ATPase"/>
</dbReference>
<evidence type="ECO:0000259" key="7">
    <source>
        <dbReference type="SMART" id="SM00382"/>
    </source>
</evidence>
<evidence type="ECO:0000259" key="8">
    <source>
        <dbReference type="SMART" id="SM01086"/>
    </source>
</evidence>
<dbReference type="Gene3D" id="3.40.50.300">
    <property type="entry name" value="P-loop containing nucleotide triphosphate hydrolases"/>
    <property type="match status" value="2"/>
</dbReference>
<evidence type="ECO:0000256" key="5">
    <source>
        <dbReference type="ARBA" id="ARBA00023186"/>
    </source>
</evidence>
<comment type="function">
    <text evidence="6">ATPase subunit of a proteasome-like degradation complex; this subunit has chaperone activity. The binding of ATP and its subsequent hydrolysis by HslU are essential for unfolding of protein substrates subsequently hydrolyzed by HslV. HslU recognizes the N-terminal part of its protein substrates and unfolds these before they are guided to HslV for hydrolysis.</text>
</comment>
<dbReference type="GO" id="GO:0005524">
    <property type="term" value="F:ATP binding"/>
    <property type="evidence" value="ECO:0007669"/>
    <property type="project" value="UniProtKB-UniRule"/>
</dbReference>